<keyword evidence="3" id="KW-1185">Reference proteome</keyword>
<accession>A0ABQ9NZV8</accession>
<sequence length="366" mass="40209">MASVTTVNLLTLATSLPYANYLSTLSTNTTTPTFSFLAYNSTFSTSILAPNATARLLHSFPDWEPFHEAGVYDRGTNSMYITSNYNIPTGLSNPINMTIVSLDDWSIRSTRYPGIHEPNGGTSYYPPGSNPNTTDPLLLFCDEGDFTHASALTTLDPSTNTTTVILNNYLGRNFSSINDVRQHPETGDLWFTDADYGYFQYFRPAPTIPKHVYRFSPSTGVIQVVADGFVQPNGLEFSPDFKTLYVSDTGAVGFERNFTRPATVYAFDVVDERILKNRRVFAYPDSGFPDGVHTDTAGNVWAGVGDGVHIWNEEGILLGKLHIGKTSNNFAFIPGGVMVFSNADLWLVEGLAVNGREVCLDFGVCD</sequence>
<protein>
    <recommendedName>
        <fullName evidence="1">SMP-30/Gluconolactonase/LRE-like region domain-containing protein</fullName>
    </recommendedName>
</protein>
<comment type="caution">
    <text evidence="2">The sequence shown here is derived from an EMBL/GenBank/DDBJ whole genome shotgun (WGS) entry which is preliminary data.</text>
</comment>
<organism evidence="2 3">
    <name type="scientific">Coniosporium apollinis</name>
    <dbReference type="NCBI Taxonomy" id="61459"/>
    <lineage>
        <taxon>Eukaryota</taxon>
        <taxon>Fungi</taxon>
        <taxon>Dikarya</taxon>
        <taxon>Ascomycota</taxon>
        <taxon>Pezizomycotina</taxon>
        <taxon>Dothideomycetes</taxon>
        <taxon>Dothideomycetes incertae sedis</taxon>
        <taxon>Coniosporium</taxon>
    </lineage>
</organism>
<proteinExistence type="predicted"/>
<dbReference type="InterPro" id="IPR011042">
    <property type="entry name" value="6-blade_b-propeller_TolB-like"/>
</dbReference>
<dbReference type="PANTHER" id="PTHR47064:SF2">
    <property type="entry name" value="SMP-30_GLUCONOLACTONASE_LRE-LIKE REGION DOMAIN-CONTAINING PROTEIN-RELATED"/>
    <property type="match status" value="1"/>
</dbReference>
<dbReference type="Gene3D" id="2.120.10.30">
    <property type="entry name" value="TolB, C-terminal domain"/>
    <property type="match status" value="1"/>
</dbReference>
<feature type="domain" description="SMP-30/Gluconolactonase/LRE-like region" evidence="1">
    <location>
        <begin position="135"/>
        <end position="327"/>
    </location>
</feature>
<dbReference type="PANTHER" id="PTHR47064">
    <property type="entry name" value="PUTATIVE (AFU_ORTHOLOGUE AFUA_1G08990)-RELATED"/>
    <property type="match status" value="1"/>
</dbReference>
<evidence type="ECO:0000313" key="3">
    <source>
        <dbReference type="Proteomes" id="UP001172684"/>
    </source>
</evidence>
<gene>
    <name evidence="2" type="ORF">H2201_004161</name>
</gene>
<dbReference type="Pfam" id="PF08450">
    <property type="entry name" value="SGL"/>
    <property type="match status" value="1"/>
</dbReference>
<dbReference type="Proteomes" id="UP001172684">
    <property type="component" value="Unassembled WGS sequence"/>
</dbReference>
<dbReference type="InterPro" id="IPR013658">
    <property type="entry name" value="SGL"/>
</dbReference>
<dbReference type="EMBL" id="JAPDRL010000026">
    <property type="protein sequence ID" value="KAJ9665677.1"/>
    <property type="molecule type" value="Genomic_DNA"/>
</dbReference>
<dbReference type="SUPFAM" id="SSF63829">
    <property type="entry name" value="Calcium-dependent phosphotriesterase"/>
    <property type="match status" value="1"/>
</dbReference>
<name>A0ABQ9NZV8_9PEZI</name>
<evidence type="ECO:0000313" key="2">
    <source>
        <dbReference type="EMBL" id="KAJ9665677.1"/>
    </source>
</evidence>
<evidence type="ECO:0000259" key="1">
    <source>
        <dbReference type="Pfam" id="PF08450"/>
    </source>
</evidence>
<reference evidence="2" key="1">
    <citation type="submission" date="2022-10" db="EMBL/GenBank/DDBJ databases">
        <title>Culturing micro-colonial fungi from biological soil crusts in the Mojave desert and describing Neophaeococcomyces mojavensis, and introducing the new genera and species Taxawa tesnikishii.</title>
        <authorList>
            <person name="Kurbessoian T."/>
            <person name="Stajich J.E."/>
        </authorList>
    </citation>
    <scope>NUCLEOTIDE SEQUENCE</scope>
    <source>
        <strain evidence="2">TK_1</strain>
    </source>
</reference>
<dbReference type="InterPro" id="IPR052988">
    <property type="entry name" value="Oryzine_lactonohydrolase"/>
</dbReference>